<dbReference type="AlphaFoldDB" id="A0A6P1GEB6"/>
<evidence type="ECO:0000313" key="1">
    <source>
        <dbReference type="EMBL" id="QHD66846.1"/>
    </source>
</evidence>
<organism evidence="1 2">
    <name type="scientific">Sphingobium yanoikuyae</name>
    <name type="common">Sphingomonas yanoikuyae</name>
    <dbReference type="NCBI Taxonomy" id="13690"/>
    <lineage>
        <taxon>Bacteria</taxon>
        <taxon>Pseudomonadati</taxon>
        <taxon>Pseudomonadota</taxon>
        <taxon>Alphaproteobacteria</taxon>
        <taxon>Sphingomonadales</taxon>
        <taxon>Sphingomonadaceae</taxon>
        <taxon>Sphingobium</taxon>
    </lineage>
</organism>
<accession>A0A6P1GEB6</accession>
<dbReference type="EMBL" id="CP047218">
    <property type="protein sequence ID" value="QHD66846.1"/>
    <property type="molecule type" value="Genomic_DNA"/>
</dbReference>
<name>A0A6P1GEB6_SPHYA</name>
<sequence>MIYIITPLKVFMFLALCGVCSRLKKAEEHIEIIRVALDRHITDGTDYRTQRVMPMLSHIAR</sequence>
<dbReference type="Proteomes" id="UP000464086">
    <property type="component" value="Chromosome"/>
</dbReference>
<protein>
    <submittedName>
        <fullName evidence="1">Uncharacterized protein</fullName>
    </submittedName>
</protein>
<proteinExistence type="predicted"/>
<evidence type="ECO:0000313" key="2">
    <source>
        <dbReference type="Proteomes" id="UP000464086"/>
    </source>
</evidence>
<gene>
    <name evidence="1" type="ORF">GS397_07150</name>
</gene>
<dbReference type="RefSeq" id="WP_159366068.1">
    <property type="nucleotide sequence ID" value="NZ_CP047218.1"/>
</dbReference>
<reference evidence="1 2" key="1">
    <citation type="submission" date="2019-12" db="EMBL/GenBank/DDBJ databases">
        <title>Functional and genomic insights into the Sphingobium yanoikuyae YC-JY1, a bacterium efficiently degrading bisphenol A.</title>
        <authorList>
            <person name="Jia Y."/>
            <person name="Li X."/>
            <person name="Wang J."/>
            <person name="Eltoukhy A."/>
            <person name="Lamraoui I."/>
            <person name="Yan Y."/>
        </authorList>
    </citation>
    <scope>NUCLEOTIDE SEQUENCE [LARGE SCALE GENOMIC DNA]</scope>
    <source>
        <strain evidence="1 2">YC-JY1</strain>
    </source>
</reference>